<dbReference type="EMBL" id="CP001392">
    <property type="protein sequence ID" value="ACM33965.1"/>
    <property type="molecule type" value="Genomic_DNA"/>
</dbReference>
<evidence type="ECO:0008006" key="3">
    <source>
        <dbReference type="Google" id="ProtNLM"/>
    </source>
</evidence>
<name>A0A9J9QFV6_ACIET</name>
<accession>A0A9J9QFV6</accession>
<dbReference type="InterPro" id="IPR021398">
    <property type="entry name" value="DUF3037"/>
</dbReference>
<keyword evidence="2" id="KW-1185">Reference proteome</keyword>
<gene>
    <name evidence="1" type="ordered locus">Dtpsy_2530</name>
</gene>
<reference evidence="1 2" key="1">
    <citation type="journal article" date="2010" name="J. Bacteriol.">
        <title>Completed genome sequence of the anaerobic iron-oxidizing bacterium Acidovorax ebreus strain TPSY.</title>
        <authorList>
            <person name="Byrne-Bailey K.G."/>
            <person name="Weber K.A."/>
            <person name="Chair A.H."/>
            <person name="Bose S."/>
            <person name="Knox T."/>
            <person name="Spanbauer T.L."/>
            <person name="Chertkov O."/>
            <person name="Coates J.D."/>
        </authorList>
    </citation>
    <scope>NUCLEOTIDE SEQUENCE [LARGE SCALE GENOMIC DNA]</scope>
    <source>
        <strain evidence="1 2">TPSY</strain>
    </source>
</reference>
<dbReference type="Pfam" id="PF11236">
    <property type="entry name" value="DUF3037"/>
    <property type="match status" value="1"/>
</dbReference>
<sequence>MRAAEVYDYAIVRVVPRVEREEFINAGAIVSCQRTGFLQAAIELDEARLRALDPHADVETVRRHLRAIVAICAGLPEGGPIAQLPYRARFHWLTARRSSIIQTSPVHTGLCADTGSALNRIMDRMVRPLATPRSPA</sequence>
<dbReference type="KEGG" id="dia:Dtpsy_2530"/>
<protein>
    <recommendedName>
        <fullName evidence="3">DUF3037 domain-containing protein</fullName>
    </recommendedName>
</protein>
<evidence type="ECO:0000313" key="2">
    <source>
        <dbReference type="Proteomes" id="UP000000450"/>
    </source>
</evidence>
<dbReference type="RefSeq" id="WP_015913898.1">
    <property type="nucleotide sequence ID" value="NC_011992.1"/>
</dbReference>
<evidence type="ECO:0000313" key="1">
    <source>
        <dbReference type="EMBL" id="ACM33965.1"/>
    </source>
</evidence>
<proteinExistence type="predicted"/>
<dbReference type="AlphaFoldDB" id="A0A9J9QFV6"/>
<dbReference type="Proteomes" id="UP000000450">
    <property type="component" value="Chromosome"/>
</dbReference>
<organism evidence="1 2">
    <name type="scientific">Acidovorax ebreus (strain TPSY)</name>
    <name type="common">Diaphorobacter sp. (strain TPSY)</name>
    <dbReference type="NCBI Taxonomy" id="535289"/>
    <lineage>
        <taxon>Bacteria</taxon>
        <taxon>Pseudomonadati</taxon>
        <taxon>Pseudomonadota</taxon>
        <taxon>Betaproteobacteria</taxon>
        <taxon>Burkholderiales</taxon>
        <taxon>Comamonadaceae</taxon>
        <taxon>Diaphorobacter</taxon>
    </lineage>
</organism>